<dbReference type="SUPFAM" id="SSF53098">
    <property type="entry name" value="Ribonuclease H-like"/>
    <property type="match status" value="1"/>
</dbReference>
<dbReference type="InterPro" id="IPR017895">
    <property type="entry name" value="HTH_IS408/IS1162_type"/>
</dbReference>
<proteinExistence type="inferred from homology"/>
<comment type="caution">
    <text evidence="4">The sequence shown here is derived from an EMBL/GenBank/DDBJ whole genome shotgun (WGS) entry which is preliminary data.</text>
</comment>
<feature type="domain" description="HTH IS408-type" evidence="2">
    <location>
        <begin position="7"/>
        <end position="86"/>
    </location>
</feature>
<dbReference type="PROSITE" id="PS50994">
    <property type="entry name" value="INTEGRASE"/>
    <property type="match status" value="1"/>
</dbReference>
<evidence type="ECO:0000259" key="2">
    <source>
        <dbReference type="PROSITE" id="PS50532"/>
    </source>
</evidence>
<dbReference type="GO" id="GO:0003676">
    <property type="term" value="F:nucleic acid binding"/>
    <property type="evidence" value="ECO:0007669"/>
    <property type="project" value="InterPro"/>
</dbReference>
<dbReference type="RefSeq" id="WP_043165071.1">
    <property type="nucleotide sequence ID" value="NZ_JDUV01000005.1"/>
</dbReference>
<dbReference type="PROSITE" id="PS50532">
    <property type="entry name" value="HTH_IS408"/>
    <property type="match status" value="1"/>
</dbReference>
<dbReference type="PANTHER" id="PTHR35004">
    <property type="entry name" value="TRANSPOSASE RV3428C-RELATED"/>
    <property type="match status" value="1"/>
</dbReference>
<dbReference type="Pfam" id="PF22483">
    <property type="entry name" value="Mu-transpos_C_2"/>
    <property type="match status" value="1"/>
</dbReference>
<dbReference type="PANTHER" id="PTHR35004:SF8">
    <property type="entry name" value="TRANSPOSASE RV3428C-RELATED"/>
    <property type="match status" value="1"/>
</dbReference>
<dbReference type="Gene3D" id="3.30.420.10">
    <property type="entry name" value="Ribonuclease H-like superfamily/Ribonuclease H"/>
    <property type="match status" value="1"/>
</dbReference>
<evidence type="ECO:0000259" key="3">
    <source>
        <dbReference type="PROSITE" id="PS50994"/>
    </source>
</evidence>
<gene>
    <name evidence="4" type="ORF">BCAL_0954</name>
</gene>
<dbReference type="InterPro" id="IPR054353">
    <property type="entry name" value="IstA-like_C"/>
</dbReference>
<dbReference type="InterPro" id="IPR001584">
    <property type="entry name" value="Integrase_cat-core"/>
</dbReference>
<accession>A0A087A7E3</accession>
<dbReference type="InterPro" id="IPR036397">
    <property type="entry name" value="RNaseH_sf"/>
</dbReference>
<evidence type="ECO:0000256" key="1">
    <source>
        <dbReference type="ARBA" id="ARBA00009277"/>
    </source>
</evidence>
<organism evidence="4 5">
    <name type="scientific">Bifidobacterium callitrichos DSM 23973</name>
    <dbReference type="NCBI Taxonomy" id="1437609"/>
    <lineage>
        <taxon>Bacteria</taxon>
        <taxon>Bacillati</taxon>
        <taxon>Actinomycetota</taxon>
        <taxon>Actinomycetes</taxon>
        <taxon>Bifidobacteriales</taxon>
        <taxon>Bifidobacteriaceae</taxon>
        <taxon>Bifidobacterium</taxon>
    </lineage>
</organism>
<evidence type="ECO:0000313" key="5">
    <source>
        <dbReference type="Proteomes" id="UP000029072"/>
    </source>
</evidence>
<reference evidence="4 5" key="1">
    <citation type="submission" date="2014-03" db="EMBL/GenBank/DDBJ databases">
        <title>Genomics of Bifidobacteria.</title>
        <authorList>
            <person name="Ventura M."/>
            <person name="Milani C."/>
            <person name="Lugli G.A."/>
        </authorList>
    </citation>
    <scope>NUCLEOTIDE SEQUENCE [LARGE SCALE GENOMIC DNA]</scope>
    <source>
        <strain evidence="4 5">DSM 23973</strain>
    </source>
</reference>
<dbReference type="STRING" id="1437609.BCAL_0954"/>
<dbReference type="InterPro" id="IPR012337">
    <property type="entry name" value="RNaseH-like_sf"/>
</dbReference>
<comment type="similarity">
    <text evidence="1">Belongs to the transposase IS21/IS408/IS1162 family.</text>
</comment>
<protein>
    <recommendedName>
        <fullName evidence="6">Transposase</fullName>
    </recommendedName>
</protein>
<dbReference type="AlphaFoldDB" id="A0A087A7E3"/>
<dbReference type="OrthoDB" id="2065409at2"/>
<dbReference type="Proteomes" id="UP000029072">
    <property type="component" value="Unassembled WGS sequence"/>
</dbReference>
<evidence type="ECO:0000313" key="4">
    <source>
        <dbReference type="EMBL" id="KFI54693.1"/>
    </source>
</evidence>
<dbReference type="NCBIfam" id="NF033546">
    <property type="entry name" value="transpos_IS21"/>
    <property type="match status" value="1"/>
</dbReference>
<sequence length="518" mass="57536">MVRKIKAKQVLRLHARSLSGRAIAGTLGVSRDSVAATLRAAADAGIGWADVESKSDDEVYAMLFPGRNEHGPVHRQPDWPLVHRELARTGVTLRLLHAEYREKCVADGVPAMGYDRFCKLYQAYVVANGITSRVERKAGSTIEVDWAGPTLTLSDPVTGGTATVYLFVACLPFSRYAFVEPALDMRESTWLACHVAMFEWFGGSTPRLVPDNLKTGVTSHPRQGEVVLNERYRALADHYSTAVLPGRVRRPKDKASVENTVWHVTMALVGAMRDRAFHSLQELREAIRSWLTAYNATPFQKREGTRLSMFTEMERPLLTPLPPARFEVSEWSYERKVQANCHVAYRNNWYSAPYAYVGRSVDVRVTASRLEIWADGTRVSSHALLPGYVRNRYSTNPGDLPEKAKWKQWDRDGVTAWANRVGPACATVTARIFESVRFDEQGLGAALAVLRLSKDHTAARLETACRTALETTYSPRYRHLKPILDGKPGQTGGNPAAGSTQPAGFVRGGDYYGKAAAR</sequence>
<dbReference type="eggNOG" id="COG4584">
    <property type="taxonomic scope" value="Bacteria"/>
</dbReference>
<dbReference type="EMBL" id="JGYS01000007">
    <property type="protein sequence ID" value="KFI54693.1"/>
    <property type="molecule type" value="Genomic_DNA"/>
</dbReference>
<evidence type="ECO:0008006" key="6">
    <source>
        <dbReference type="Google" id="ProtNLM"/>
    </source>
</evidence>
<dbReference type="GO" id="GO:0015074">
    <property type="term" value="P:DNA integration"/>
    <property type="evidence" value="ECO:0007669"/>
    <property type="project" value="InterPro"/>
</dbReference>
<name>A0A087A7E3_9BIFI</name>
<feature type="domain" description="Integrase catalytic" evidence="3">
    <location>
        <begin position="133"/>
        <end position="320"/>
    </location>
</feature>